<reference evidence="3" key="2">
    <citation type="submission" date="2021-02" db="UniProtKB">
        <authorList>
            <consortium name="EnsemblMetazoa"/>
        </authorList>
    </citation>
    <scope>IDENTIFICATION</scope>
    <source>
        <strain evidence="3">JHB</strain>
    </source>
</reference>
<keyword evidence="4" id="KW-1185">Reference proteome</keyword>
<feature type="compositionally biased region" description="Low complexity" evidence="1">
    <location>
        <begin position="388"/>
        <end position="405"/>
    </location>
</feature>
<dbReference type="InParanoid" id="B0X2X1"/>
<feature type="region of interest" description="Disordered" evidence="1">
    <location>
        <begin position="485"/>
        <end position="548"/>
    </location>
</feature>
<feature type="compositionally biased region" description="Low complexity" evidence="1">
    <location>
        <begin position="183"/>
        <end position="196"/>
    </location>
</feature>
<dbReference type="Proteomes" id="UP000002320">
    <property type="component" value="Unassembled WGS sequence"/>
</dbReference>
<evidence type="ECO:0000313" key="3">
    <source>
        <dbReference type="EnsemblMetazoa" id="CPIJ013908-PA"/>
    </source>
</evidence>
<reference evidence="2" key="1">
    <citation type="submission" date="2007-03" db="EMBL/GenBank/DDBJ databases">
        <title>Annotation of Culex pipiens quinquefasciatus.</title>
        <authorList>
            <consortium name="The Broad Institute Genome Sequencing Platform"/>
            <person name="Atkinson P.W."/>
            <person name="Hemingway J."/>
            <person name="Christensen B.M."/>
            <person name="Higgs S."/>
            <person name="Kodira C."/>
            <person name="Hannick L."/>
            <person name="Megy K."/>
            <person name="O'Leary S."/>
            <person name="Pearson M."/>
            <person name="Haas B.J."/>
            <person name="Mauceli E."/>
            <person name="Wortman J.R."/>
            <person name="Lee N.H."/>
            <person name="Guigo R."/>
            <person name="Stanke M."/>
            <person name="Alvarado L."/>
            <person name="Amedeo P."/>
            <person name="Antoine C.H."/>
            <person name="Arensburger P."/>
            <person name="Bidwell S.L."/>
            <person name="Crawford M."/>
            <person name="Camaro F."/>
            <person name="Devon K."/>
            <person name="Engels R."/>
            <person name="Hammond M."/>
            <person name="Howarth C."/>
            <person name="Koehrsen M."/>
            <person name="Lawson D."/>
            <person name="Montgomery P."/>
            <person name="Nene V."/>
            <person name="Nusbaum C."/>
            <person name="Puiu D."/>
            <person name="Romero-Severson J."/>
            <person name="Severson D.W."/>
            <person name="Shumway M."/>
            <person name="Sisk P."/>
            <person name="Stolte C."/>
            <person name="Zeng Q."/>
            <person name="Eisenstadt E."/>
            <person name="Fraser-Liggett C."/>
            <person name="Strausberg R."/>
            <person name="Galagan J."/>
            <person name="Birren B."/>
            <person name="Collins F.H."/>
        </authorList>
    </citation>
    <scope>NUCLEOTIDE SEQUENCE [LARGE SCALE GENOMIC DNA]</scope>
    <source>
        <strain evidence="2">JHB</strain>
    </source>
</reference>
<dbReference type="KEGG" id="cqu:CpipJ_CPIJ013908"/>
<proteinExistence type="predicted"/>
<feature type="compositionally biased region" description="Low complexity" evidence="1">
    <location>
        <begin position="485"/>
        <end position="495"/>
    </location>
</feature>
<dbReference type="STRING" id="7176.B0X2X1"/>
<feature type="compositionally biased region" description="Polar residues" evidence="1">
    <location>
        <begin position="361"/>
        <end position="379"/>
    </location>
</feature>
<feature type="compositionally biased region" description="Low complexity" evidence="1">
    <location>
        <begin position="502"/>
        <end position="515"/>
    </location>
</feature>
<feature type="compositionally biased region" description="Low complexity" evidence="1">
    <location>
        <begin position="523"/>
        <end position="539"/>
    </location>
</feature>
<feature type="region of interest" description="Disordered" evidence="1">
    <location>
        <begin position="343"/>
        <end position="442"/>
    </location>
</feature>
<dbReference type="VEuPathDB" id="VectorBase:CQUJHB017102"/>
<evidence type="ECO:0000313" key="2">
    <source>
        <dbReference type="EMBL" id="EDS39473.1"/>
    </source>
</evidence>
<evidence type="ECO:0000313" key="4">
    <source>
        <dbReference type="Proteomes" id="UP000002320"/>
    </source>
</evidence>
<dbReference type="VEuPathDB" id="VectorBase:CPIJ013908"/>
<feature type="region of interest" description="Disordered" evidence="1">
    <location>
        <begin position="22"/>
        <end position="251"/>
    </location>
</feature>
<protein>
    <submittedName>
        <fullName evidence="2 3">Uncharacterized protein</fullName>
    </submittedName>
</protein>
<feature type="compositionally biased region" description="Basic and acidic residues" evidence="1">
    <location>
        <begin position="161"/>
        <end position="171"/>
    </location>
</feature>
<sequence length="548" mass="60017">MNMIPAMSKQLRTTALALAQRGRVRFSQQPASSSSSSRPWVDDTALLVSAEEDNYSRSVEPTFRRRIPVTEAAEPRHQPASYRRRVPTTSEVAASSSSERPSRPVGRSRQRTTQQKPQPVIQSRSLDVSSEEEFSSRRTTKEQYAPSLRSEVVVQNGYGRGSDRSSEEKVSGRRGKVTRQRETTSSATTTTTAASARAGRKLNRLSASRFSNEVEEVQPSSSARSVEGRSRGQVKAPVSREKMEDISSDENYPEEFKRMLKAKLQEDKQRSVSVNKLEVSTVKSLFKAEVPRFKAKPSTEAPSTTVRVITPRPIRTFVSSSTVTEAPSTTVRTVAPRARVVTPTPLSQRPTKKLVSARARATSSTTPEPRTTASVSTVKPTKAFSRKPSVVSLLTSTTTPSTTTTRKPYTPNGRTSGANRKTFTSTSAPEGNSVIEPSKRASSDTSFVFANLRQPSAFRSAQQQKPRKPLIPVVAEYNSNDLKPISISIRPKPSSTLSALKRSQSSGSGSRVGPRFESSLKKTPVYTPTIPTFTTPTTTVSLPRKPPP</sequence>
<dbReference type="OMA" id="MIPAMSK"/>
<feature type="compositionally biased region" description="Low complexity" evidence="1">
    <location>
        <begin position="90"/>
        <end position="107"/>
    </location>
</feature>
<dbReference type="AlphaFoldDB" id="B0X2X1"/>
<dbReference type="EMBL" id="DS232302">
    <property type="protein sequence ID" value="EDS39473.1"/>
    <property type="molecule type" value="Genomic_DNA"/>
</dbReference>
<dbReference type="OrthoDB" id="7701360at2759"/>
<feature type="compositionally biased region" description="Polar residues" evidence="1">
    <location>
        <begin position="111"/>
        <end position="128"/>
    </location>
</feature>
<evidence type="ECO:0000256" key="1">
    <source>
        <dbReference type="SAM" id="MobiDB-lite"/>
    </source>
</evidence>
<dbReference type="HOGENOM" id="CLU_497193_0_0_1"/>
<organism>
    <name type="scientific">Culex quinquefasciatus</name>
    <name type="common">Southern house mosquito</name>
    <name type="synonym">Culex pungens</name>
    <dbReference type="NCBI Taxonomy" id="7176"/>
    <lineage>
        <taxon>Eukaryota</taxon>
        <taxon>Metazoa</taxon>
        <taxon>Ecdysozoa</taxon>
        <taxon>Arthropoda</taxon>
        <taxon>Hexapoda</taxon>
        <taxon>Insecta</taxon>
        <taxon>Pterygota</taxon>
        <taxon>Neoptera</taxon>
        <taxon>Endopterygota</taxon>
        <taxon>Diptera</taxon>
        <taxon>Nematocera</taxon>
        <taxon>Culicoidea</taxon>
        <taxon>Culicidae</taxon>
        <taxon>Culicinae</taxon>
        <taxon>Culicini</taxon>
        <taxon>Culex</taxon>
        <taxon>Culex</taxon>
    </lineage>
</organism>
<accession>B0X2X1</accession>
<gene>
    <name evidence="3" type="primary">6046860</name>
    <name evidence="2" type="ORF">CpipJ_CPIJ013908</name>
</gene>
<feature type="compositionally biased region" description="Polar residues" evidence="1">
    <location>
        <begin position="412"/>
        <end position="430"/>
    </location>
</feature>
<dbReference type="EnsemblMetazoa" id="CPIJ013908-RA">
    <property type="protein sequence ID" value="CPIJ013908-PA"/>
    <property type="gene ID" value="CPIJ013908"/>
</dbReference>
<name>B0X2X1_CULQU</name>